<dbReference type="GO" id="GO:0004177">
    <property type="term" value="F:aminopeptidase activity"/>
    <property type="evidence" value="ECO:0007669"/>
    <property type="project" value="UniProtKB-KW"/>
</dbReference>
<dbReference type="NCBIfam" id="NF002600">
    <property type="entry name" value="PRK02256.1"/>
    <property type="match status" value="1"/>
</dbReference>
<dbReference type="SUPFAM" id="SSF53187">
    <property type="entry name" value="Zn-dependent exopeptidases"/>
    <property type="match status" value="1"/>
</dbReference>
<accession>A0A7G9FZC1</accession>
<evidence type="ECO:0000313" key="12">
    <source>
        <dbReference type="Proteomes" id="UP000515981"/>
    </source>
</evidence>
<evidence type="ECO:0000256" key="5">
    <source>
        <dbReference type="ARBA" id="ARBA00022723"/>
    </source>
</evidence>
<keyword evidence="8 9" id="KW-0482">Metalloprotease</keyword>
<keyword evidence="6 9" id="KW-0378">Hydrolase</keyword>
<dbReference type="SUPFAM" id="SSF101821">
    <property type="entry name" value="Aminopeptidase/glucanase lid domain"/>
    <property type="match status" value="1"/>
</dbReference>
<dbReference type="InterPro" id="IPR001948">
    <property type="entry name" value="Peptidase_M18"/>
</dbReference>
<dbReference type="GO" id="GO:0005737">
    <property type="term" value="C:cytoplasm"/>
    <property type="evidence" value="ECO:0007669"/>
    <property type="project" value="UniProtKB-ARBA"/>
</dbReference>
<dbReference type="PANTHER" id="PTHR28570:SF2">
    <property type="entry name" value="M18 FAMILY AMINOPEPTIDASE 1-RELATED"/>
    <property type="match status" value="1"/>
</dbReference>
<keyword evidence="12" id="KW-1185">Reference proteome</keyword>
<keyword evidence="7 9" id="KW-0862">Zinc</keyword>
<protein>
    <recommendedName>
        <fullName evidence="10">M18 family aminopeptidase</fullName>
        <ecNumber evidence="10">3.4.11.-</ecNumber>
    </recommendedName>
</protein>
<evidence type="ECO:0000256" key="10">
    <source>
        <dbReference type="RuleBase" id="RU004387"/>
    </source>
</evidence>
<dbReference type="RefSeq" id="WP_249327031.1">
    <property type="nucleotide sequence ID" value="NZ_CP060633.1"/>
</dbReference>
<dbReference type="PRINTS" id="PR00932">
    <property type="entry name" value="AMINO1PTASE"/>
</dbReference>
<dbReference type="FunFam" id="2.30.250.10:FF:000006">
    <property type="entry name" value="Probable M18 family aminopeptidase 1"/>
    <property type="match status" value="1"/>
</dbReference>
<evidence type="ECO:0000256" key="2">
    <source>
        <dbReference type="ARBA" id="ARBA00008290"/>
    </source>
</evidence>
<name>A0A7G9FZC1_9FIRM</name>
<keyword evidence="4 9" id="KW-0645">Protease</keyword>
<dbReference type="Gene3D" id="3.40.630.10">
    <property type="entry name" value="Zn peptidases"/>
    <property type="match status" value="1"/>
</dbReference>
<evidence type="ECO:0000256" key="7">
    <source>
        <dbReference type="ARBA" id="ARBA00022833"/>
    </source>
</evidence>
<proteinExistence type="inferred from homology"/>
<evidence type="ECO:0000313" key="11">
    <source>
        <dbReference type="EMBL" id="QNM03903.1"/>
    </source>
</evidence>
<dbReference type="Gene3D" id="2.30.250.10">
    <property type="entry name" value="Aminopeptidase i, Domain 2"/>
    <property type="match status" value="1"/>
</dbReference>
<evidence type="ECO:0000256" key="8">
    <source>
        <dbReference type="ARBA" id="ARBA00023049"/>
    </source>
</evidence>
<dbReference type="GO" id="GO:0006508">
    <property type="term" value="P:proteolysis"/>
    <property type="evidence" value="ECO:0007669"/>
    <property type="project" value="UniProtKB-KW"/>
</dbReference>
<evidence type="ECO:0000256" key="4">
    <source>
        <dbReference type="ARBA" id="ARBA00022670"/>
    </source>
</evidence>
<comment type="cofactor">
    <cofactor evidence="1 10">
        <name>Zn(2+)</name>
        <dbReference type="ChEBI" id="CHEBI:29105"/>
    </cofactor>
</comment>
<dbReference type="AlphaFoldDB" id="A0A7G9FZC1"/>
<dbReference type="KEGG" id="ssun:H9Q77_07535"/>
<dbReference type="InterPro" id="IPR023358">
    <property type="entry name" value="Peptidase_M18_dom2"/>
</dbReference>
<dbReference type="GO" id="GO:0008237">
    <property type="term" value="F:metallopeptidase activity"/>
    <property type="evidence" value="ECO:0007669"/>
    <property type="project" value="UniProtKB-KW"/>
</dbReference>
<dbReference type="Pfam" id="PF02127">
    <property type="entry name" value="Peptidase_M18"/>
    <property type="match status" value="1"/>
</dbReference>
<evidence type="ECO:0000256" key="9">
    <source>
        <dbReference type="RuleBase" id="RU004386"/>
    </source>
</evidence>
<dbReference type="EMBL" id="CP060633">
    <property type="protein sequence ID" value="QNM03903.1"/>
    <property type="molecule type" value="Genomic_DNA"/>
</dbReference>
<evidence type="ECO:0000256" key="6">
    <source>
        <dbReference type="ARBA" id="ARBA00022801"/>
    </source>
</evidence>
<evidence type="ECO:0000256" key="3">
    <source>
        <dbReference type="ARBA" id="ARBA00022438"/>
    </source>
</evidence>
<keyword evidence="5 9" id="KW-0479">Metal-binding</keyword>
<dbReference type="GO" id="GO:0008270">
    <property type="term" value="F:zinc ion binding"/>
    <property type="evidence" value="ECO:0007669"/>
    <property type="project" value="InterPro"/>
</dbReference>
<comment type="similarity">
    <text evidence="2 9">Belongs to the peptidase M18 family.</text>
</comment>
<dbReference type="EC" id="3.4.11.-" evidence="10"/>
<gene>
    <name evidence="11" type="ORF">H9Q77_07535</name>
</gene>
<reference evidence="11 12" key="1">
    <citation type="submission" date="2020-08" db="EMBL/GenBank/DDBJ databases">
        <authorList>
            <person name="Liu C."/>
            <person name="Sun Q."/>
        </authorList>
    </citation>
    <scope>NUCLEOTIDE SEQUENCE [LARGE SCALE GENOMIC DNA]</scope>
    <source>
        <strain evidence="11 12">NSJ-8</strain>
    </source>
</reference>
<dbReference type="Proteomes" id="UP000515981">
    <property type="component" value="Chromosome"/>
</dbReference>
<sequence length="472" mass="52249">MEKKNTWETYSSKQLKELEKINAQYRDFLDNGKTERECIDTIVNTIEKSGYRELESLIKEGTALKTGDKVYSVWMNKSIAMFQIGRKPMTDGMNILGAHIDSPRLDVKQNPLYEDGGFAYLDTHYYGGVKKYQWVTIPLAIHGVIVKKDGTCVEINIGENEDDPVFFVSDLLIHLAQEQLEKKAAKVIEGEALDIIVGNKPLLIDKKDKKKDEKEAGKEAVKAGVLDILKETYDIHEEDFVSAELEIVPAGKAREAGFDRSMILAYGQDDRVCAYTSMQAMLDSDVTDRTMCCILVDKEEIGSVGATGMQSHFFENAVAEVMNLTGEYSELHVRRCLAHSCMLSSDVSSAFDPTYASSFDKKNVAYLGGGMVINKFTGARGKSGSNDANAEYLAHLRHIFDKAEVNFQTAELGKVDLGGGGTIAYILALYGMNVIDSGVAVLNMHAPWEATSKADVYETYRGYKAFVEGASL</sequence>
<organism evidence="11 12">
    <name type="scientific">Simiaoa sunii</name>
    <dbReference type="NCBI Taxonomy" id="2763672"/>
    <lineage>
        <taxon>Bacteria</taxon>
        <taxon>Bacillati</taxon>
        <taxon>Bacillota</taxon>
        <taxon>Clostridia</taxon>
        <taxon>Lachnospirales</taxon>
        <taxon>Lachnospiraceae</taxon>
        <taxon>Simiaoa</taxon>
    </lineage>
</organism>
<evidence type="ECO:0000256" key="1">
    <source>
        <dbReference type="ARBA" id="ARBA00001947"/>
    </source>
</evidence>
<dbReference type="PANTHER" id="PTHR28570">
    <property type="entry name" value="ASPARTYL AMINOPEPTIDASE"/>
    <property type="match status" value="1"/>
</dbReference>
<keyword evidence="3 9" id="KW-0031">Aminopeptidase</keyword>